<keyword evidence="2" id="KW-1185">Reference proteome</keyword>
<dbReference type="KEGG" id="enc:ECL_00976"/>
<gene>
    <name evidence="1" type="ordered locus">ECL_00976</name>
</gene>
<dbReference type="EMBL" id="CP001918">
    <property type="protein sequence ID" value="ADF60539.1"/>
    <property type="molecule type" value="Genomic_DNA"/>
</dbReference>
<protein>
    <submittedName>
        <fullName evidence="1">Uncharacterized protein</fullName>
    </submittedName>
</protein>
<reference evidence="1 2" key="1">
    <citation type="journal article" date="2010" name="J. Bacteriol.">
        <title>Complete genome sequence of Enterobacter cloacae subsp. cloacae type strain ATCC 13047.</title>
        <authorList>
            <person name="Ren Y."/>
            <person name="Ren Y."/>
            <person name="Zhou Z."/>
            <person name="Guo X."/>
            <person name="Li Y."/>
            <person name="Feng L."/>
            <person name="Wang L."/>
        </authorList>
    </citation>
    <scope>NUCLEOTIDE SEQUENCE [LARGE SCALE GENOMIC DNA]</scope>
    <source>
        <strain evidence="2">ATCC 13047 / DSM 30054 / NBRC 13535 / NCTC 10005 / WDCM 00083 / NCDC 279-56</strain>
    </source>
</reference>
<accession>A0A0H3CFY2</accession>
<dbReference type="AlphaFoldDB" id="A0A0H3CFY2"/>
<organism evidence="1 2">
    <name type="scientific">Enterobacter cloacae subsp. cloacae (strain ATCC 13047 / DSM 30054 / NBRC 13535 / NCTC 10005 / WDCM 00083 / NCDC 279-56)</name>
    <dbReference type="NCBI Taxonomy" id="716541"/>
    <lineage>
        <taxon>Bacteria</taxon>
        <taxon>Pseudomonadati</taxon>
        <taxon>Pseudomonadota</taxon>
        <taxon>Gammaproteobacteria</taxon>
        <taxon>Enterobacterales</taxon>
        <taxon>Enterobacteriaceae</taxon>
        <taxon>Enterobacter</taxon>
        <taxon>Enterobacter cloacae complex</taxon>
    </lineage>
</organism>
<dbReference type="EnsemblBacteria" id="ADF60539">
    <property type="protein sequence ID" value="ADF60539"/>
    <property type="gene ID" value="ECL_00976"/>
</dbReference>
<name>A0A0H3CFY2_ENTCC</name>
<sequence length="39" mass="4672">MTAAMSWQVFAYWLIRRQHNAFLVPEKDLTVLRNTEAYT</sequence>
<proteinExistence type="predicted"/>
<dbReference type="STRING" id="716541.ECL_00976"/>
<evidence type="ECO:0000313" key="2">
    <source>
        <dbReference type="Proteomes" id="UP000002363"/>
    </source>
</evidence>
<dbReference type="Proteomes" id="UP000002363">
    <property type="component" value="Chromosome"/>
</dbReference>
<evidence type="ECO:0000313" key="1">
    <source>
        <dbReference type="EMBL" id="ADF60539.1"/>
    </source>
</evidence>
<dbReference type="HOGENOM" id="CLU_3309026_0_0_6"/>